<accession>A0ABD2Z2J5</accession>
<reference evidence="1 2" key="1">
    <citation type="submission" date="2024-11" db="EMBL/GenBank/DDBJ databases">
        <title>A near-complete genome assembly of Cinchona calisaya.</title>
        <authorList>
            <person name="Lian D.C."/>
            <person name="Zhao X.W."/>
            <person name="Wei L."/>
        </authorList>
    </citation>
    <scope>NUCLEOTIDE SEQUENCE [LARGE SCALE GENOMIC DNA]</scope>
    <source>
        <tissue evidence="1">Nenye</tissue>
    </source>
</reference>
<keyword evidence="2" id="KW-1185">Reference proteome</keyword>
<protein>
    <submittedName>
        <fullName evidence="1">Uncharacterized protein</fullName>
    </submittedName>
</protein>
<proteinExistence type="predicted"/>
<dbReference type="EMBL" id="JBJUIK010000011">
    <property type="protein sequence ID" value="KAL3513711.1"/>
    <property type="molecule type" value="Genomic_DNA"/>
</dbReference>
<comment type="caution">
    <text evidence="1">The sequence shown here is derived from an EMBL/GenBank/DDBJ whole genome shotgun (WGS) entry which is preliminary data.</text>
</comment>
<dbReference type="Proteomes" id="UP001630127">
    <property type="component" value="Unassembled WGS sequence"/>
</dbReference>
<organism evidence="1 2">
    <name type="scientific">Cinchona calisaya</name>
    <dbReference type="NCBI Taxonomy" id="153742"/>
    <lineage>
        <taxon>Eukaryota</taxon>
        <taxon>Viridiplantae</taxon>
        <taxon>Streptophyta</taxon>
        <taxon>Embryophyta</taxon>
        <taxon>Tracheophyta</taxon>
        <taxon>Spermatophyta</taxon>
        <taxon>Magnoliopsida</taxon>
        <taxon>eudicotyledons</taxon>
        <taxon>Gunneridae</taxon>
        <taxon>Pentapetalae</taxon>
        <taxon>asterids</taxon>
        <taxon>lamiids</taxon>
        <taxon>Gentianales</taxon>
        <taxon>Rubiaceae</taxon>
        <taxon>Cinchonoideae</taxon>
        <taxon>Cinchoneae</taxon>
        <taxon>Cinchona</taxon>
    </lineage>
</organism>
<sequence length="137" mass="15627">MEAIKQGEAEQVEMDLDTSTIPLRKKKRKERELIREGTYRILLASLRKPLMDISNRRIIVNNSGEKRNFGVADEDGKMPKNIEWWESSQTSSHGSTTIRAMHIFKSSNSTAGHLASCRREAVVPPWFAPMKEMPAGW</sequence>
<gene>
    <name evidence="1" type="ORF">ACH5RR_026428</name>
</gene>
<name>A0ABD2Z2J5_9GENT</name>
<evidence type="ECO:0000313" key="2">
    <source>
        <dbReference type="Proteomes" id="UP001630127"/>
    </source>
</evidence>
<evidence type="ECO:0000313" key="1">
    <source>
        <dbReference type="EMBL" id="KAL3513711.1"/>
    </source>
</evidence>
<dbReference type="AlphaFoldDB" id="A0ABD2Z2J5"/>